<dbReference type="STRING" id="246404.A0A507FSH2"/>
<dbReference type="GO" id="GO:0015217">
    <property type="term" value="F:ADP transmembrane transporter activity"/>
    <property type="evidence" value="ECO:0007669"/>
    <property type="project" value="TreeGrafter"/>
</dbReference>
<comment type="subcellular location">
    <subcellularLocation>
        <location evidence="1">Peroxisome membrane</location>
        <topology evidence="1">Multi-pass membrane protein</topology>
    </subcellularLocation>
</comment>
<evidence type="ECO:0000256" key="1">
    <source>
        <dbReference type="ARBA" id="ARBA00004585"/>
    </source>
</evidence>
<evidence type="ECO:0000256" key="3">
    <source>
        <dbReference type="ARBA" id="ARBA00022448"/>
    </source>
</evidence>
<feature type="repeat" description="Solcar" evidence="9">
    <location>
        <begin position="245"/>
        <end position="334"/>
    </location>
</feature>
<evidence type="ECO:0000313" key="12">
    <source>
        <dbReference type="EMBL" id="TPX78510.1"/>
    </source>
</evidence>
<sequence length="350" mass="37745">MSRQVHVAPRKVPKKDDNMASDNVVHALAGAGGGMVSMALTYPLVTVSTRAQINKAPAPQSPSKATSADAAASSVKAPVSAFKAQKDAFLKIIREEGVAGLYSGVESAMFGIAVTQGVYYYWYETVKAAFEAAQEAERSISTFESMAAGAVAGAATSLITNPIWVVNVRATVKKSSLDDGTKPTKPLTTMQIVSKIYNEEGITGFWKGIIPALILVINPIIQYTVFEKLKDLLQQRRTAKGGGALTGFDFFLLGAVSKLAATSITYPYIVVKSRMQLKQSDNDKERYNNVVDGIRKIVKAEGVAGLYKGIEAKLVQSVLASAFTFAFKEELYNSACWLLVLLKLREAKKL</sequence>
<reference evidence="12 13" key="1">
    <citation type="journal article" date="2019" name="Sci. Rep.">
        <title>Comparative genomics of chytrid fungi reveal insights into the obligate biotrophic and pathogenic lifestyle of Synchytrium endobioticum.</title>
        <authorList>
            <person name="van de Vossenberg B.T.L.H."/>
            <person name="Warris S."/>
            <person name="Nguyen H.D.T."/>
            <person name="van Gent-Pelzer M.P.E."/>
            <person name="Joly D.L."/>
            <person name="van de Geest H.C."/>
            <person name="Bonants P.J.M."/>
            <person name="Smith D.S."/>
            <person name="Levesque C.A."/>
            <person name="van der Lee T.A.J."/>
        </authorList>
    </citation>
    <scope>NUCLEOTIDE SEQUENCE [LARGE SCALE GENOMIC DNA]</scope>
    <source>
        <strain evidence="12 13">CBS 675.73</strain>
    </source>
</reference>
<dbReference type="Proteomes" id="UP000320333">
    <property type="component" value="Unassembled WGS sequence"/>
</dbReference>
<gene>
    <name evidence="12" type="ORF">CcCBS67573_g00260</name>
</gene>
<dbReference type="GO" id="GO:0015228">
    <property type="term" value="F:coenzyme A transmembrane transporter activity"/>
    <property type="evidence" value="ECO:0007669"/>
    <property type="project" value="TreeGrafter"/>
</dbReference>
<feature type="transmembrane region" description="Helical" evidence="11">
    <location>
        <begin position="205"/>
        <end position="225"/>
    </location>
</feature>
<keyword evidence="4 9" id="KW-0812">Transmembrane</keyword>
<keyword evidence="6 11" id="KW-1133">Transmembrane helix</keyword>
<name>A0A507FSH2_9FUNG</name>
<feature type="repeat" description="Solcar" evidence="9">
    <location>
        <begin position="140"/>
        <end position="232"/>
    </location>
</feature>
<dbReference type="Pfam" id="PF00153">
    <property type="entry name" value="Mito_carr"/>
    <property type="match status" value="3"/>
</dbReference>
<keyword evidence="5" id="KW-0677">Repeat</keyword>
<evidence type="ECO:0000256" key="10">
    <source>
        <dbReference type="RuleBase" id="RU000488"/>
    </source>
</evidence>
<dbReference type="GO" id="GO:0044610">
    <property type="term" value="F:FMN transmembrane transporter activity"/>
    <property type="evidence" value="ECO:0007669"/>
    <property type="project" value="TreeGrafter"/>
</dbReference>
<evidence type="ECO:0000313" key="13">
    <source>
        <dbReference type="Proteomes" id="UP000320333"/>
    </source>
</evidence>
<keyword evidence="7 9" id="KW-0472">Membrane</keyword>
<comment type="caution">
    <text evidence="12">The sequence shown here is derived from an EMBL/GenBank/DDBJ whole genome shotgun (WGS) entry which is preliminary data.</text>
</comment>
<dbReference type="InterPro" id="IPR018108">
    <property type="entry name" value="MCP_transmembrane"/>
</dbReference>
<evidence type="ECO:0000256" key="2">
    <source>
        <dbReference type="ARBA" id="ARBA00006375"/>
    </source>
</evidence>
<organism evidence="12 13">
    <name type="scientific">Chytriomyces confervae</name>
    <dbReference type="NCBI Taxonomy" id="246404"/>
    <lineage>
        <taxon>Eukaryota</taxon>
        <taxon>Fungi</taxon>
        <taxon>Fungi incertae sedis</taxon>
        <taxon>Chytridiomycota</taxon>
        <taxon>Chytridiomycota incertae sedis</taxon>
        <taxon>Chytridiomycetes</taxon>
        <taxon>Chytridiales</taxon>
        <taxon>Chytriomycetaceae</taxon>
        <taxon>Chytriomyces</taxon>
    </lineage>
</organism>
<dbReference type="PANTHER" id="PTHR45939">
    <property type="entry name" value="PEROXISOMAL MEMBRANE PROTEIN PMP34-RELATED"/>
    <property type="match status" value="1"/>
</dbReference>
<protein>
    <submittedName>
        <fullName evidence="12">Uncharacterized protein</fullName>
    </submittedName>
</protein>
<dbReference type="EMBL" id="QEAP01000003">
    <property type="protein sequence ID" value="TPX78510.1"/>
    <property type="molecule type" value="Genomic_DNA"/>
</dbReference>
<comment type="similarity">
    <text evidence="2 10">Belongs to the mitochondrial carrier (TC 2.A.29) family.</text>
</comment>
<feature type="repeat" description="Solcar" evidence="9">
    <location>
        <begin position="21"/>
        <end position="129"/>
    </location>
</feature>
<keyword evidence="13" id="KW-1185">Reference proteome</keyword>
<evidence type="ECO:0000256" key="6">
    <source>
        <dbReference type="ARBA" id="ARBA00022989"/>
    </source>
</evidence>
<evidence type="ECO:0000256" key="4">
    <source>
        <dbReference type="ARBA" id="ARBA00022692"/>
    </source>
</evidence>
<dbReference type="GO" id="GO:0051724">
    <property type="term" value="F:NAD transmembrane transporter activity"/>
    <property type="evidence" value="ECO:0007669"/>
    <property type="project" value="TreeGrafter"/>
</dbReference>
<proteinExistence type="inferred from homology"/>
<evidence type="ECO:0000256" key="5">
    <source>
        <dbReference type="ARBA" id="ARBA00022737"/>
    </source>
</evidence>
<dbReference type="PROSITE" id="PS50920">
    <property type="entry name" value="SOLCAR"/>
    <property type="match status" value="3"/>
</dbReference>
<evidence type="ECO:0000256" key="11">
    <source>
        <dbReference type="SAM" id="Phobius"/>
    </source>
</evidence>
<evidence type="ECO:0000256" key="9">
    <source>
        <dbReference type="PROSITE-ProRule" id="PRU00282"/>
    </source>
</evidence>
<keyword evidence="8" id="KW-0576">Peroxisome</keyword>
<accession>A0A507FSH2</accession>
<evidence type="ECO:0000256" key="8">
    <source>
        <dbReference type="ARBA" id="ARBA00023140"/>
    </source>
</evidence>
<dbReference type="InterPro" id="IPR052217">
    <property type="entry name" value="Mito/Peroxisomal_Carrier"/>
</dbReference>
<dbReference type="Gene3D" id="1.50.40.10">
    <property type="entry name" value="Mitochondrial carrier domain"/>
    <property type="match status" value="2"/>
</dbReference>
<feature type="transmembrane region" description="Helical" evidence="11">
    <location>
        <begin position="245"/>
        <end position="269"/>
    </location>
</feature>
<dbReference type="OrthoDB" id="2019556at2759"/>
<keyword evidence="3 10" id="KW-0813">Transport</keyword>
<dbReference type="SUPFAM" id="SSF103506">
    <property type="entry name" value="Mitochondrial carrier"/>
    <property type="match status" value="1"/>
</dbReference>
<dbReference type="AlphaFoldDB" id="A0A507FSH2"/>
<dbReference type="GO" id="GO:0015230">
    <property type="term" value="F:FAD transmembrane transporter activity"/>
    <property type="evidence" value="ECO:0007669"/>
    <property type="project" value="TreeGrafter"/>
</dbReference>
<evidence type="ECO:0000256" key="7">
    <source>
        <dbReference type="ARBA" id="ARBA00023136"/>
    </source>
</evidence>
<dbReference type="GO" id="GO:0005778">
    <property type="term" value="C:peroxisomal membrane"/>
    <property type="evidence" value="ECO:0007669"/>
    <property type="project" value="UniProtKB-SubCell"/>
</dbReference>
<dbReference type="InterPro" id="IPR023395">
    <property type="entry name" value="MCP_dom_sf"/>
</dbReference>
<feature type="transmembrane region" description="Helical" evidence="11">
    <location>
        <begin position="24"/>
        <end position="45"/>
    </location>
</feature>
<dbReference type="PANTHER" id="PTHR45939:SF5">
    <property type="entry name" value="PEROXISOMAL MEMBRANE PROTEIN PMP34"/>
    <property type="match status" value="1"/>
</dbReference>
<dbReference type="GO" id="GO:0005347">
    <property type="term" value="F:ATP transmembrane transporter activity"/>
    <property type="evidence" value="ECO:0007669"/>
    <property type="project" value="TreeGrafter"/>
</dbReference>
<dbReference type="GO" id="GO:0080122">
    <property type="term" value="F:AMP transmembrane transporter activity"/>
    <property type="evidence" value="ECO:0007669"/>
    <property type="project" value="TreeGrafter"/>
</dbReference>